<dbReference type="Proteomes" id="UP000515344">
    <property type="component" value="Chromosome"/>
</dbReference>
<sequence length="192" mass="21845">MRLVKMFLFVLLGLFAVITIIGLFIPSSVKISRGIIVSADSSKVYKELSDVKNWNKWLPWITADSGAIVQLSPVTNEPGSYFRWKGMKINSAGTITLQSINQNEILLLHELKDMNKAEGGFRIRSTGANNNVTEVLWYMEYKLKWYPWERFFGIFTDRIIGSAFDKGLEQFKTYIEQADVNSNASASITMEN</sequence>
<dbReference type="RefSeq" id="WP_182805694.1">
    <property type="nucleotide sequence ID" value="NZ_CP060007.1"/>
</dbReference>
<dbReference type="SUPFAM" id="SSF55961">
    <property type="entry name" value="Bet v1-like"/>
    <property type="match status" value="1"/>
</dbReference>
<proteinExistence type="predicted"/>
<evidence type="ECO:0000256" key="1">
    <source>
        <dbReference type="SAM" id="Phobius"/>
    </source>
</evidence>
<dbReference type="Gene3D" id="3.30.530.20">
    <property type="match status" value="1"/>
</dbReference>
<dbReference type="EMBL" id="CP060007">
    <property type="protein sequence ID" value="QNA46082.1"/>
    <property type="molecule type" value="Genomic_DNA"/>
</dbReference>
<reference evidence="3" key="1">
    <citation type="submission" date="2020-08" db="EMBL/GenBank/DDBJ databases">
        <title>Lacibacter sp. S13-6-6 genome sequencing.</title>
        <authorList>
            <person name="Jin L."/>
        </authorList>
    </citation>
    <scope>NUCLEOTIDE SEQUENCE [LARGE SCALE GENOMIC DNA]</scope>
    <source>
        <strain evidence="3">S13-6-6</strain>
    </source>
</reference>
<keyword evidence="1" id="KW-0812">Transmembrane</keyword>
<evidence type="ECO:0000313" key="2">
    <source>
        <dbReference type="EMBL" id="QNA46082.1"/>
    </source>
</evidence>
<feature type="transmembrane region" description="Helical" evidence="1">
    <location>
        <begin position="6"/>
        <end position="25"/>
    </location>
</feature>
<keyword evidence="3" id="KW-1185">Reference proteome</keyword>
<dbReference type="KEGG" id="lacs:H4075_07840"/>
<accession>A0A7G5XKS9</accession>
<evidence type="ECO:0000313" key="3">
    <source>
        <dbReference type="Proteomes" id="UP000515344"/>
    </source>
</evidence>
<gene>
    <name evidence="2" type="ORF">H4075_07840</name>
</gene>
<dbReference type="AlphaFoldDB" id="A0A7G5XKS9"/>
<dbReference type="InterPro" id="IPR023393">
    <property type="entry name" value="START-like_dom_sf"/>
</dbReference>
<organism evidence="2 3">
    <name type="scientific">Lacibacter sediminis</name>
    <dbReference type="NCBI Taxonomy" id="2760713"/>
    <lineage>
        <taxon>Bacteria</taxon>
        <taxon>Pseudomonadati</taxon>
        <taxon>Bacteroidota</taxon>
        <taxon>Chitinophagia</taxon>
        <taxon>Chitinophagales</taxon>
        <taxon>Chitinophagaceae</taxon>
        <taxon>Lacibacter</taxon>
    </lineage>
</organism>
<protein>
    <submittedName>
        <fullName evidence="2">SRPBCC family protein</fullName>
    </submittedName>
</protein>
<keyword evidence="1" id="KW-0472">Membrane</keyword>
<keyword evidence="1" id="KW-1133">Transmembrane helix</keyword>
<name>A0A7G5XKS9_9BACT</name>